<protein>
    <submittedName>
        <fullName evidence="2">Uncharacterized protein</fullName>
    </submittedName>
</protein>
<dbReference type="AlphaFoldDB" id="A0AAN6PJR9"/>
<evidence type="ECO:0000313" key="3">
    <source>
        <dbReference type="Proteomes" id="UP001303115"/>
    </source>
</evidence>
<proteinExistence type="predicted"/>
<evidence type="ECO:0000256" key="1">
    <source>
        <dbReference type="SAM" id="MobiDB-lite"/>
    </source>
</evidence>
<accession>A0AAN6PJR9</accession>
<name>A0AAN6PJR9_9PEZI</name>
<organism evidence="2 3">
    <name type="scientific">Parachaetomium inaequale</name>
    <dbReference type="NCBI Taxonomy" id="2588326"/>
    <lineage>
        <taxon>Eukaryota</taxon>
        <taxon>Fungi</taxon>
        <taxon>Dikarya</taxon>
        <taxon>Ascomycota</taxon>
        <taxon>Pezizomycotina</taxon>
        <taxon>Sordariomycetes</taxon>
        <taxon>Sordariomycetidae</taxon>
        <taxon>Sordariales</taxon>
        <taxon>Chaetomiaceae</taxon>
        <taxon>Parachaetomium</taxon>
    </lineage>
</organism>
<dbReference type="EMBL" id="MU854379">
    <property type="protein sequence ID" value="KAK4040319.1"/>
    <property type="molecule type" value="Genomic_DNA"/>
</dbReference>
<reference evidence="3" key="1">
    <citation type="journal article" date="2023" name="Mol. Phylogenet. Evol.">
        <title>Genome-scale phylogeny and comparative genomics of the fungal order Sordariales.</title>
        <authorList>
            <person name="Hensen N."/>
            <person name="Bonometti L."/>
            <person name="Westerberg I."/>
            <person name="Brannstrom I.O."/>
            <person name="Guillou S."/>
            <person name="Cros-Aarteil S."/>
            <person name="Calhoun S."/>
            <person name="Haridas S."/>
            <person name="Kuo A."/>
            <person name="Mondo S."/>
            <person name="Pangilinan J."/>
            <person name="Riley R."/>
            <person name="LaButti K."/>
            <person name="Andreopoulos B."/>
            <person name="Lipzen A."/>
            <person name="Chen C."/>
            <person name="Yan M."/>
            <person name="Daum C."/>
            <person name="Ng V."/>
            <person name="Clum A."/>
            <person name="Steindorff A."/>
            <person name="Ohm R.A."/>
            <person name="Martin F."/>
            <person name="Silar P."/>
            <person name="Natvig D.O."/>
            <person name="Lalanne C."/>
            <person name="Gautier V."/>
            <person name="Ament-Velasquez S.L."/>
            <person name="Kruys A."/>
            <person name="Hutchinson M.I."/>
            <person name="Powell A.J."/>
            <person name="Barry K."/>
            <person name="Miller A.N."/>
            <person name="Grigoriev I.V."/>
            <person name="Debuchy R."/>
            <person name="Gladieux P."/>
            <person name="Hiltunen Thoren M."/>
            <person name="Johannesson H."/>
        </authorList>
    </citation>
    <scope>NUCLEOTIDE SEQUENCE [LARGE SCALE GENOMIC DNA]</scope>
    <source>
        <strain evidence="3">CBS 284.82</strain>
    </source>
</reference>
<feature type="region of interest" description="Disordered" evidence="1">
    <location>
        <begin position="1"/>
        <end position="31"/>
    </location>
</feature>
<dbReference type="Proteomes" id="UP001303115">
    <property type="component" value="Unassembled WGS sequence"/>
</dbReference>
<comment type="caution">
    <text evidence="2">The sequence shown here is derived from an EMBL/GenBank/DDBJ whole genome shotgun (WGS) entry which is preliminary data.</text>
</comment>
<sequence>MNAMNSSDHFPNKPNDALQGPEPTVAGQPPASTLNLYRRLPFGRKHLFGHDNPSQAADYFIVNRVPQKHSSSWRPVFYRGDNPKYADPDAGSTSTPVARALRTSMWSSFEIQIGDGVGEVLENKARVKKRKQHERTQKTRRFFCRPEKPPSEPLEDPAEVQGLVAVFKMRRSGFLGRTLEWELGGQQYRWKGTRRFLTGPLRNRKGVSHDFKLVDANDNVIATFKKDRWASYKRSEKPGRPPNKKRQLLGKLQRYPAADAPSAAAVLASIRSSSSSSPQDISEKLARDLNLQGSHAGDLVEEAIAFTCWIAVEAEHRLRYKVFDLIEEVAESLQE</sequence>
<evidence type="ECO:0000313" key="2">
    <source>
        <dbReference type="EMBL" id="KAK4040319.1"/>
    </source>
</evidence>
<keyword evidence="3" id="KW-1185">Reference proteome</keyword>
<gene>
    <name evidence="2" type="ORF">C8A01DRAFT_15790</name>
</gene>